<evidence type="ECO:0000256" key="3">
    <source>
        <dbReference type="SAM" id="MobiDB-lite"/>
    </source>
</evidence>
<feature type="compositionally biased region" description="Polar residues" evidence="3">
    <location>
        <begin position="35"/>
        <end position="54"/>
    </location>
</feature>
<organism evidence="4 5">
    <name type="scientific">Ceratodon purpureus</name>
    <name type="common">Fire moss</name>
    <name type="synonym">Dicranum purpureum</name>
    <dbReference type="NCBI Taxonomy" id="3225"/>
    <lineage>
        <taxon>Eukaryota</taxon>
        <taxon>Viridiplantae</taxon>
        <taxon>Streptophyta</taxon>
        <taxon>Embryophyta</taxon>
        <taxon>Bryophyta</taxon>
        <taxon>Bryophytina</taxon>
        <taxon>Bryopsida</taxon>
        <taxon>Dicranidae</taxon>
        <taxon>Pseudoditrichales</taxon>
        <taxon>Ditrichaceae</taxon>
        <taxon>Ceratodon</taxon>
    </lineage>
</organism>
<dbReference type="Pfam" id="PF03514">
    <property type="entry name" value="GRAS"/>
    <property type="match status" value="1"/>
</dbReference>
<dbReference type="AlphaFoldDB" id="A0A8T0HIA5"/>
<sequence length="810" mass="88714">MAGSKHGRSGGGSGGSGEVSPLAAQLQQAWLQTQMPKTQKRSFTAVSNTQNQPSRMAPGGDTSESSRPSALSALKSLSAIFPELANVQEEKKVMISSVFEDGEHPVPLTLTVHQKKVECLGMMFGEDAIEHTIAEARALKAKAFLHGAPERSFSSSLVEQSGGSSDFSATGPLSTSHSFSGSSHQNVPDSPDVGDILSSMCGGGYRRQPSTTQSDYENETAVEEEKTPMFAYLNDILMDENVEEKKCMFVEMSAYQAMAKELGDLISYPLPPVPVAENSSQEFQSEEDGGGVDSWIDEILSGPLPEELRDSPDAKAELGFKHAQSPAETCSHVDSGLGCSTAWTDGKDSESEVAECQRAYAYPLSSTDSGNSADALHYTLGLSPAEIVFPPDALEKGFCPQALANGSGHSLHIASKPVAPSSNGNGADVPPVDLTNLLLRCAQAVEQSDYGHANELVNELRQHSSAYGNGPQRMAHYFMEALVARMSGTGGQLYSALSNNRPSEAQMLKAQMLFCEHCPFIQVPHIFANYAIMQAFKGAQRVHIIDYGILYGVQWPCLLHQLSQREGGPPHLRITGIDRPQPGFRPSARIQDTGRRLARLAQTMGVPFEFHAIAEKWEAITPANLLLRDDEVLAVNCMFRLRHLLDESVTAASPRNLLLSRIRSLNPKIFVQGVLNAGYNAPFFMTRFREALAHYSTLFEMMETTFPPENPDRQIIDHELIGREILNVVACEGLERVERSETYRQWQARTMRAGFQQKPTHADCLAKIRVAMRAYHRDFGIGEDGNWCLLGWKERITHAMTVWEPVPDSP</sequence>
<comment type="caution">
    <text evidence="4">The sequence shown here is derived from an EMBL/GenBank/DDBJ whole genome shotgun (WGS) entry which is preliminary data.</text>
</comment>
<feature type="compositionally biased region" description="Low complexity" evidence="3">
    <location>
        <begin position="174"/>
        <end position="183"/>
    </location>
</feature>
<dbReference type="PROSITE" id="PS50985">
    <property type="entry name" value="GRAS"/>
    <property type="match status" value="1"/>
</dbReference>
<keyword evidence="5" id="KW-1185">Reference proteome</keyword>
<dbReference type="InterPro" id="IPR005202">
    <property type="entry name" value="TF_GRAS"/>
</dbReference>
<dbReference type="PANTHER" id="PTHR31636">
    <property type="entry name" value="OSJNBA0084A10.13 PROTEIN-RELATED"/>
    <property type="match status" value="1"/>
</dbReference>
<evidence type="ECO:0000256" key="2">
    <source>
        <dbReference type="ARBA" id="ARBA00023163"/>
    </source>
</evidence>
<gene>
    <name evidence="4" type="ORF">KC19_6G154600</name>
</gene>
<evidence type="ECO:0000256" key="1">
    <source>
        <dbReference type="ARBA" id="ARBA00023015"/>
    </source>
</evidence>
<protein>
    <submittedName>
        <fullName evidence="4">Uncharacterized protein</fullName>
    </submittedName>
</protein>
<proteinExistence type="predicted"/>
<feature type="region of interest" description="Disordered" evidence="3">
    <location>
        <begin position="155"/>
        <end position="223"/>
    </location>
</feature>
<feature type="region of interest" description="Disordered" evidence="3">
    <location>
        <begin position="1"/>
        <end position="69"/>
    </location>
</feature>
<reference evidence="4 5" key="1">
    <citation type="submission" date="2020-06" db="EMBL/GenBank/DDBJ databases">
        <title>WGS assembly of Ceratodon purpureus strain R40.</title>
        <authorList>
            <person name="Carey S.B."/>
            <person name="Jenkins J."/>
            <person name="Shu S."/>
            <person name="Lovell J.T."/>
            <person name="Sreedasyam A."/>
            <person name="Maumus F."/>
            <person name="Tiley G.P."/>
            <person name="Fernandez-Pozo N."/>
            <person name="Barry K."/>
            <person name="Chen C."/>
            <person name="Wang M."/>
            <person name="Lipzen A."/>
            <person name="Daum C."/>
            <person name="Saski C.A."/>
            <person name="Payton A.C."/>
            <person name="Mcbreen J.C."/>
            <person name="Conrad R.E."/>
            <person name="Kollar L.M."/>
            <person name="Olsson S."/>
            <person name="Huttunen S."/>
            <person name="Landis J.B."/>
            <person name="Wickett N.J."/>
            <person name="Johnson M.G."/>
            <person name="Rensing S.A."/>
            <person name="Grimwood J."/>
            <person name="Schmutz J."/>
            <person name="Mcdaniel S.F."/>
        </authorList>
    </citation>
    <scope>NUCLEOTIDE SEQUENCE [LARGE SCALE GENOMIC DNA]</scope>
    <source>
        <strain evidence="4 5">R40</strain>
    </source>
</reference>
<accession>A0A8T0HIA5</accession>
<evidence type="ECO:0000313" key="4">
    <source>
        <dbReference type="EMBL" id="KAG0570334.1"/>
    </source>
</evidence>
<keyword evidence="2" id="KW-0804">Transcription</keyword>
<keyword evidence="1" id="KW-0805">Transcription regulation</keyword>
<dbReference type="Proteomes" id="UP000822688">
    <property type="component" value="Chromosome 6"/>
</dbReference>
<evidence type="ECO:0000313" key="5">
    <source>
        <dbReference type="Proteomes" id="UP000822688"/>
    </source>
</evidence>
<feature type="compositionally biased region" description="Low complexity" evidence="3">
    <location>
        <begin position="155"/>
        <end position="165"/>
    </location>
</feature>
<dbReference type="EMBL" id="CM026427">
    <property type="protein sequence ID" value="KAG0570334.1"/>
    <property type="molecule type" value="Genomic_DNA"/>
</dbReference>
<name>A0A8T0HIA5_CERPU</name>
<feature type="compositionally biased region" description="Low complexity" evidence="3">
    <location>
        <begin position="22"/>
        <end position="34"/>
    </location>
</feature>